<sequence>MSLCLNKEFLLSAKNHKVCGLLLHYQRDGIYAPLF</sequence>
<protein>
    <submittedName>
        <fullName evidence="1">Uncharacterized protein</fullName>
    </submittedName>
</protein>
<proteinExistence type="predicted"/>
<name>J9G2C9_9ZZZZ</name>
<evidence type="ECO:0000313" key="1">
    <source>
        <dbReference type="EMBL" id="EJW93709.1"/>
    </source>
</evidence>
<organism evidence="1">
    <name type="scientific">gut metagenome</name>
    <dbReference type="NCBI Taxonomy" id="749906"/>
    <lineage>
        <taxon>unclassified sequences</taxon>
        <taxon>metagenomes</taxon>
        <taxon>organismal metagenomes</taxon>
    </lineage>
</organism>
<gene>
    <name evidence="1" type="ORF">EVA_18184</name>
</gene>
<dbReference type="EMBL" id="AMCI01006806">
    <property type="protein sequence ID" value="EJW93709.1"/>
    <property type="molecule type" value="Genomic_DNA"/>
</dbReference>
<accession>J9G2C9</accession>
<reference evidence="1" key="1">
    <citation type="journal article" date="2012" name="PLoS ONE">
        <title>Gene sets for utilization of primary and secondary nutrition supplies in the distal gut of endangered iberian lynx.</title>
        <authorList>
            <person name="Alcaide M."/>
            <person name="Messina E."/>
            <person name="Richter M."/>
            <person name="Bargiela R."/>
            <person name="Peplies J."/>
            <person name="Huws S.A."/>
            <person name="Newbold C.J."/>
            <person name="Golyshin P.N."/>
            <person name="Simon M.A."/>
            <person name="Lopez G."/>
            <person name="Yakimov M.M."/>
            <person name="Ferrer M."/>
        </authorList>
    </citation>
    <scope>NUCLEOTIDE SEQUENCE</scope>
</reference>
<dbReference type="AlphaFoldDB" id="J9G2C9"/>
<comment type="caution">
    <text evidence="1">The sequence shown here is derived from an EMBL/GenBank/DDBJ whole genome shotgun (WGS) entry which is preliminary data.</text>
</comment>